<keyword evidence="10 12" id="KW-0630">Potassium</keyword>
<comment type="caution">
    <text evidence="14">The sequence shown here is derived from an EMBL/GenBank/DDBJ whole genome shotgun (WGS) entry which is preliminary data.</text>
</comment>
<evidence type="ECO:0000256" key="9">
    <source>
        <dbReference type="ARBA" id="ARBA00022842"/>
    </source>
</evidence>
<dbReference type="PANTHER" id="PTHR10584:SF166">
    <property type="entry name" value="RIBOKINASE"/>
    <property type="match status" value="1"/>
</dbReference>
<feature type="binding site" evidence="12">
    <location>
        <begin position="22"/>
        <end position="24"/>
    </location>
    <ligand>
        <name>substrate</name>
    </ligand>
</feature>
<evidence type="ECO:0000256" key="8">
    <source>
        <dbReference type="ARBA" id="ARBA00022840"/>
    </source>
</evidence>
<dbReference type="InterPro" id="IPR011877">
    <property type="entry name" value="Ribokinase"/>
</dbReference>
<feature type="active site" description="Proton acceptor" evidence="12">
    <location>
        <position position="253"/>
    </location>
</feature>
<dbReference type="InterPro" id="IPR029056">
    <property type="entry name" value="Ribokinase-like"/>
</dbReference>
<comment type="subcellular location">
    <subcellularLocation>
        <location evidence="12">Cytoplasm</location>
    </subcellularLocation>
</comment>
<feature type="binding site" evidence="12">
    <location>
        <position position="288"/>
    </location>
    <ligand>
        <name>K(+)</name>
        <dbReference type="ChEBI" id="CHEBI:29103"/>
    </ligand>
</feature>
<feature type="binding site" evidence="12">
    <location>
        <position position="283"/>
    </location>
    <ligand>
        <name>K(+)</name>
        <dbReference type="ChEBI" id="CHEBI:29103"/>
    </ligand>
</feature>
<proteinExistence type="inferred from homology"/>
<evidence type="ECO:0000256" key="2">
    <source>
        <dbReference type="ARBA" id="ARBA00012035"/>
    </source>
</evidence>
<dbReference type="InterPro" id="IPR011611">
    <property type="entry name" value="PfkB_dom"/>
</dbReference>
<dbReference type="Gene3D" id="3.40.1190.20">
    <property type="match status" value="1"/>
</dbReference>
<comment type="similarity">
    <text evidence="1">Belongs to the carbohydrate kinase pfkB family.</text>
</comment>
<dbReference type="RefSeq" id="WP_301574449.1">
    <property type="nucleotide sequence ID" value="NZ_JAPWIE010000012.1"/>
</dbReference>
<comment type="activity regulation">
    <text evidence="12">Activated by a monovalent cation that binds near, but not in, the active site. The most likely occupant of the site in vivo is potassium. Ion binding induces a conformational change that may alter substrate affinity.</text>
</comment>
<evidence type="ECO:0000313" key="15">
    <source>
        <dbReference type="Proteomes" id="UP001067235"/>
    </source>
</evidence>
<gene>
    <name evidence="12" type="primary">rbsK</name>
    <name evidence="14" type="ORF">O4213_27400</name>
</gene>
<dbReference type="EMBL" id="JAPWIE010000012">
    <property type="protein sequence ID" value="MCZ4553744.1"/>
    <property type="molecule type" value="Genomic_DNA"/>
</dbReference>
<comment type="cofactor">
    <cofactor evidence="12">
        <name>Mg(2+)</name>
        <dbReference type="ChEBI" id="CHEBI:18420"/>
    </cofactor>
    <text evidence="12">Requires a divalent cation, most likely magnesium in vivo, as an electrophilic catalyst to aid phosphoryl group transfer. It is the chelate of the metal and the nucleotide that is the actual substrate.</text>
</comment>
<keyword evidence="4 12" id="KW-0808">Transferase</keyword>
<keyword evidence="15" id="KW-1185">Reference proteome</keyword>
<evidence type="ECO:0000256" key="10">
    <source>
        <dbReference type="ARBA" id="ARBA00022958"/>
    </source>
</evidence>
<dbReference type="InterPro" id="IPR002139">
    <property type="entry name" value="Ribo/fructo_kinase"/>
</dbReference>
<keyword evidence="8 12" id="KW-0067">ATP-binding</keyword>
<comment type="subunit">
    <text evidence="12">Homodimer.</text>
</comment>
<feature type="binding site" evidence="12">
    <location>
        <position position="249"/>
    </location>
    <ligand>
        <name>K(+)</name>
        <dbReference type="ChEBI" id="CHEBI:29103"/>
    </ligand>
</feature>
<protein>
    <recommendedName>
        <fullName evidence="3 12">Ribokinase</fullName>
        <shortName evidence="12">RK</shortName>
        <ecNumber evidence="2 12">2.7.1.15</ecNumber>
    </recommendedName>
</protein>
<keyword evidence="11 12" id="KW-0119">Carbohydrate metabolism</keyword>
<evidence type="ECO:0000256" key="5">
    <source>
        <dbReference type="ARBA" id="ARBA00022723"/>
    </source>
</evidence>
<dbReference type="PANTHER" id="PTHR10584">
    <property type="entry name" value="SUGAR KINASE"/>
    <property type="match status" value="1"/>
</dbReference>
<dbReference type="CDD" id="cd01174">
    <property type="entry name" value="ribokinase"/>
    <property type="match status" value="1"/>
</dbReference>
<dbReference type="HAMAP" id="MF_01987">
    <property type="entry name" value="Ribokinase"/>
    <property type="match status" value="1"/>
</dbReference>
<comment type="catalytic activity">
    <reaction evidence="12">
        <text>D-ribose + ATP = D-ribose 5-phosphate + ADP + H(+)</text>
        <dbReference type="Rhea" id="RHEA:13697"/>
        <dbReference type="ChEBI" id="CHEBI:15378"/>
        <dbReference type="ChEBI" id="CHEBI:30616"/>
        <dbReference type="ChEBI" id="CHEBI:47013"/>
        <dbReference type="ChEBI" id="CHEBI:78346"/>
        <dbReference type="ChEBI" id="CHEBI:456216"/>
        <dbReference type="EC" id="2.7.1.15"/>
    </reaction>
</comment>
<feature type="binding site" evidence="12">
    <location>
        <position position="188"/>
    </location>
    <ligand>
        <name>ATP</name>
        <dbReference type="ChEBI" id="CHEBI:30616"/>
    </ligand>
</feature>
<evidence type="ECO:0000259" key="13">
    <source>
        <dbReference type="Pfam" id="PF00294"/>
    </source>
</evidence>
<evidence type="ECO:0000256" key="7">
    <source>
        <dbReference type="ARBA" id="ARBA00022777"/>
    </source>
</evidence>
<keyword evidence="12" id="KW-0963">Cytoplasm</keyword>
<feature type="binding site" evidence="12">
    <location>
        <begin position="252"/>
        <end position="253"/>
    </location>
    <ligand>
        <name>ATP</name>
        <dbReference type="ChEBI" id="CHEBI:30616"/>
    </ligand>
</feature>
<sequence length="299" mass="30035">MRDSASSSDQRSGTVVVFGSINADTSVFVEALPAPGETVHAKRILRNSGGKGANQACAAAFSGAQTVMIGNVGDDADGVRSRAALREAGVDDTGVLVVDAPTGTALITVDLNEAENTIVVAAGANALMGEERAPAVAGTDAVVLQLEIPMDAVLAAARASTGRTILNAAPATELPTPLLEAVDVLVVNETELDVVSRPFGSGATAAEKARAITGPPIVVVTLGADGALIVQGESEVAVPAPRVEPIDTTGAGDCFVGALAAHLVSGIDIEESVRRAVAAASRTTLFDGARGYLTESTVD</sequence>
<evidence type="ECO:0000256" key="3">
    <source>
        <dbReference type="ARBA" id="ARBA00016943"/>
    </source>
</evidence>
<dbReference type="EC" id="2.7.1.15" evidence="2 12"/>
<dbReference type="InterPro" id="IPR002173">
    <property type="entry name" value="Carboh/pur_kinase_PfkB_CS"/>
</dbReference>
<dbReference type="Proteomes" id="UP001067235">
    <property type="component" value="Unassembled WGS sequence"/>
</dbReference>
<evidence type="ECO:0000256" key="1">
    <source>
        <dbReference type="ARBA" id="ARBA00005380"/>
    </source>
</evidence>
<comment type="similarity">
    <text evidence="12">Belongs to the carbohydrate kinase PfkB family. Ribokinase subfamily.</text>
</comment>
<reference evidence="14" key="1">
    <citation type="submission" date="2022-12" db="EMBL/GenBank/DDBJ databases">
        <authorList>
            <person name="Krivoruchko A.V."/>
            <person name="Elkin A."/>
        </authorList>
    </citation>
    <scope>NUCLEOTIDE SEQUENCE</scope>
    <source>
        <strain evidence="14">IEGM 1388</strain>
    </source>
</reference>
<evidence type="ECO:0000313" key="14">
    <source>
        <dbReference type="EMBL" id="MCZ4553744.1"/>
    </source>
</evidence>
<comment type="caution">
    <text evidence="12">Lacks conserved residue(s) required for the propagation of feature annotation.</text>
</comment>
<comment type="pathway">
    <text evidence="12">Carbohydrate metabolism; D-ribose degradation; D-ribose 5-phosphate from beta-D-ribopyranose: step 2/2.</text>
</comment>
<keyword evidence="6 12" id="KW-0547">Nucleotide-binding</keyword>
<evidence type="ECO:0000256" key="6">
    <source>
        <dbReference type="ARBA" id="ARBA00022741"/>
    </source>
</evidence>
<comment type="function">
    <text evidence="12">Catalyzes the phosphorylation of ribose at O-5 in a reaction requiring ATP and magnesium. The resulting D-ribose-5-phosphate can then be used either for sythesis of nucleotides, histidine, and tryptophan, or as a component of the pentose phosphate pathway.</text>
</comment>
<keyword evidence="9 12" id="KW-0460">Magnesium</keyword>
<evidence type="ECO:0000256" key="11">
    <source>
        <dbReference type="ARBA" id="ARBA00023277"/>
    </source>
</evidence>
<dbReference type="Pfam" id="PF00294">
    <property type="entry name" value="PfkB"/>
    <property type="match status" value="1"/>
</dbReference>
<evidence type="ECO:0000256" key="4">
    <source>
        <dbReference type="ARBA" id="ARBA00022679"/>
    </source>
</evidence>
<feature type="binding site" evidence="12">
    <location>
        <begin position="50"/>
        <end position="54"/>
    </location>
    <ligand>
        <name>substrate</name>
    </ligand>
</feature>
<evidence type="ECO:0000256" key="12">
    <source>
        <dbReference type="HAMAP-Rule" id="MF_01987"/>
    </source>
</evidence>
<feature type="binding site" evidence="12">
    <location>
        <position position="247"/>
    </location>
    <ligand>
        <name>K(+)</name>
        <dbReference type="ChEBI" id="CHEBI:29103"/>
    </ligand>
</feature>
<feature type="binding site" evidence="12">
    <location>
        <begin position="221"/>
        <end position="226"/>
    </location>
    <ligand>
        <name>ATP</name>
        <dbReference type="ChEBI" id="CHEBI:30616"/>
    </ligand>
</feature>
<dbReference type="PRINTS" id="PR00990">
    <property type="entry name" value="RIBOKINASE"/>
</dbReference>
<dbReference type="SUPFAM" id="SSF53613">
    <property type="entry name" value="Ribokinase-like"/>
    <property type="match status" value="1"/>
</dbReference>
<feature type="binding site" evidence="12">
    <location>
        <position position="253"/>
    </location>
    <ligand>
        <name>substrate</name>
    </ligand>
</feature>
<organism evidence="14 15">
    <name type="scientific">Gordonia rubripertincta</name>
    <name type="common">Rhodococcus corallinus</name>
    <dbReference type="NCBI Taxonomy" id="36822"/>
    <lineage>
        <taxon>Bacteria</taxon>
        <taxon>Bacillati</taxon>
        <taxon>Actinomycetota</taxon>
        <taxon>Actinomycetes</taxon>
        <taxon>Mycobacteriales</taxon>
        <taxon>Gordoniaceae</taxon>
        <taxon>Gordonia</taxon>
    </lineage>
</organism>
<name>A0ABT4N397_GORRU</name>
<accession>A0ABT4N397</accession>
<keyword evidence="7 12" id="KW-0418">Kinase</keyword>
<dbReference type="PROSITE" id="PS00584">
    <property type="entry name" value="PFKB_KINASES_2"/>
    <property type="match status" value="1"/>
</dbReference>
<feature type="binding site" evidence="12">
    <location>
        <position position="286"/>
    </location>
    <ligand>
        <name>K(+)</name>
        <dbReference type="ChEBI" id="CHEBI:29103"/>
    </ligand>
</feature>
<feature type="binding site" evidence="12">
    <location>
        <position position="147"/>
    </location>
    <ligand>
        <name>substrate</name>
    </ligand>
</feature>
<feature type="domain" description="Carbohydrate kinase PfkB" evidence="13">
    <location>
        <begin position="15"/>
        <end position="285"/>
    </location>
</feature>
<keyword evidence="5 12" id="KW-0479">Metal-binding</keyword>